<sequence length="431" mass="47102">MAELAQVVNGHTKAEPSGKNEETSPTPPSWRKRLSQVLDSASLSAIQFQQPQPQHQTGRLGQKLATWQERERQVPEQLFGPKTSLKLNSRTSGYSILSRSRHAPNDGTEKIKAASGSHILPYPIYVGEAERPMSPYTDSRHSSPRIAVERNAAHQQDNGTAGAAPATAVSAGGAAAPENSPGMRSAKSEFPGERARDRYFSFSSASEGEKRRPFASVGRHDHQQPRVPVHPVYARIGLRVHSPNFTVRIGLANIDDGPVCVQADVFTSVGTVLEAMLRSGVLKKLEDDADIDEDTEWGIWVDGFGSAGTHDSGFHTWLHDVYAPPLPVRLVTVGCTPDHIFPLDLTNACAEEGRFLWLTDMPFTPDDPLRDADFQSEVLQSRRLAMSGAGFEVSQGASSKHEHETVPFVRRSLTAALPGSFLPSKFCRKKT</sequence>
<dbReference type="AlphaFoldDB" id="A0A8H8DJG9"/>
<feature type="compositionally biased region" description="Basic and acidic residues" evidence="1">
    <location>
        <begin position="207"/>
        <end position="224"/>
    </location>
</feature>
<reference evidence="2 3" key="1">
    <citation type="journal article" name="Sci. Rep.">
        <title>Genome-scale phylogenetic analyses confirm Olpidium as the closest living zoosporic fungus to the non-flagellated, terrestrial fungi.</title>
        <authorList>
            <person name="Chang Y."/>
            <person name="Rochon D."/>
            <person name="Sekimoto S."/>
            <person name="Wang Y."/>
            <person name="Chovatia M."/>
            <person name="Sandor L."/>
            <person name="Salamov A."/>
            <person name="Grigoriev I.V."/>
            <person name="Stajich J.E."/>
            <person name="Spatafora J.W."/>
        </authorList>
    </citation>
    <scope>NUCLEOTIDE SEQUENCE [LARGE SCALE GENOMIC DNA]</scope>
    <source>
        <strain evidence="2">S191</strain>
    </source>
</reference>
<evidence type="ECO:0000256" key="1">
    <source>
        <dbReference type="SAM" id="MobiDB-lite"/>
    </source>
</evidence>
<proteinExistence type="predicted"/>
<feature type="region of interest" description="Disordered" evidence="1">
    <location>
        <begin position="203"/>
        <end position="224"/>
    </location>
</feature>
<feature type="compositionally biased region" description="Low complexity" evidence="1">
    <location>
        <begin position="159"/>
        <end position="177"/>
    </location>
</feature>
<name>A0A8H8DJG9_9FUNG</name>
<keyword evidence="3" id="KW-1185">Reference proteome</keyword>
<accession>A0A8H8DJG9</accession>
<gene>
    <name evidence="2" type="ORF">BJ554DRAFT_7082</name>
</gene>
<dbReference type="Proteomes" id="UP000673691">
    <property type="component" value="Unassembled WGS sequence"/>
</dbReference>
<dbReference type="EMBL" id="JAEFCI010004657">
    <property type="protein sequence ID" value="KAG5460824.1"/>
    <property type="molecule type" value="Genomic_DNA"/>
</dbReference>
<organism evidence="2 3">
    <name type="scientific">Olpidium bornovanus</name>
    <dbReference type="NCBI Taxonomy" id="278681"/>
    <lineage>
        <taxon>Eukaryota</taxon>
        <taxon>Fungi</taxon>
        <taxon>Fungi incertae sedis</taxon>
        <taxon>Olpidiomycota</taxon>
        <taxon>Olpidiomycotina</taxon>
        <taxon>Olpidiomycetes</taxon>
        <taxon>Olpidiales</taxon>
        <taxon>Olpidiaceae</taxon>
        <taxon>Olpidium</taxon>
    </lineage>
</organism>
<evidence type="ECO:0000313" key="3">
    <source>
        <dbReference type="Proteomes" id="UP000673691"/>
    </source>
</evidence>
<feature type="compositionally biased region" description="Basic and acidic residues" evidence="1">
    <location>
        <begin position="12"/>
        <end position="22"/>
    </location>
</feature>
<evidence type="ECO:0000313" key="2">
    <source>
        <dbReference type="EMBL" id="KAG5460824.1"/>
    </source>
</evidence>
<comment type="caution">
    <text evidence="2">The sequence shown here is derived from an EMBL/GenBank/DDBJ whole genome shotgun (WGS) entry which is preliminary data.</text>
</comment>
<protein>
    <submittedName>
        <fullName evidence="2">Uncharacterized protein</fullName>
    </submittedName>
</protein>
<feature type="region of interest" description="Disordered" evidence="1">
    <location>
        <begin position="152"/>
        <end position="191"/>
    </location>
</feature>
<feature type="region of interest" description="Disordered" evidence="1">
    <location>
        <begin position="1"/>
        <end position="31"/>
    </location>
</feature>